<dbReference type="InterPro" id="IPR006837">
    <property type="entry name" value="Divergent_DAC"/>
</dbReference>
<organism evidence="1 2">
    <name type="scientific">Pseudohongiella acticola</name>
    <dbReference type="NCBI Taxonomy" id="1524254"/>
    <lineage>
        <taxon>Bacteria</taxon>
        <taxon>Pseudomonadati</taxon>
        <taxon>Pseudomonadota</taxon>
        <taxon>Gammaproteobacteria</taxon>
        <taxon>Pseudomonadales</taxon>
        <taxon>Pseudohongiellaceae</taxon>
        <taxon>Pseudohongiella</taxon>
    </lineage>
</organism>
<dbReference type="PANTHER" id="PTHR30105">
    <property type="entry name" value="UNCHARACTERIZED YIBQ-RELATED"/>
    <property type="match status" value="1"/>
</dbReference>
<dbReference type="CDD" id="cd10936">
    <property type="entry name" value="CE4_DAC2"/>
    <property type="match status" value="1"/>
</dbReference>
<dbReference type="Gene3D" id="3.20.20.370">
    <property type="entry name" value="Glycoside hydrolase/deacetylase"/>
    <property type="match status" value="1"/>
</dbReference>
<sequence>MAANADEPVVDTTVIAVNRLAIILDDIGYNAEAGERAVNLPGAITYAVLPFTPHGKMLAQMAHDAGKEVMLHAPMSNLAGMALGEGGLTLTLTEAEFTQTLRAAIADIPHIAGVNNHTGSELTAVEQPMQWVMRELKAQDLFFVDSMTTGKSVAARVALENQVPTMKRHVFLDNEASHEAIDREFKRALDIARSQGFAVAIGHPYPETLEYLEQALDDLPALEITLVPASALLTFP</sequence>
<dbReference type="PANTHER" id="PTHR30105:SF2">
    <property type="entry name" value="DIVERGENT POLYSACCHARIDE DEACETYLASE SUPERFAMILY"/>
    <property type="match status" value="1"/>
</dbReference>
<dbReference type="InterPro" id="IPR011330">
    <property type="entry name" value="Glyco_hydro/deAcase_b/a-brl"/>
</dbReference>
<dbReference type="EMBL" id="MASR01000001">
    <property type="protein sequence ID" value="OFE13985.1"/>
    <property type="molecule type" value="Genomic_DNA"/>
</dbReference>
<gene>
    <name evidence="1" type="ORF">PHACT_06945</name>
</gene>
<comment type="caution">
    <text evidence="1">The sequence shown here is derived from an EMBL/GenBank/DDBJ whole genome shotgun (WGS) entry which is preliminary data.</text>
</comment>
<dbReference type="Proteomes" id="UP000175669">
    <property type="component" value="Unassembled WGS sequence"/>
</dbReference>
<evidence type="ECO:0000313" key="1">
    <source>
        <dbReference type="EMBL" id="OFE13985.1"/>
    </source>
</evidence>
<keyword evidence="2" id="KW-1185">Reference proteome</keyword>
<dbReference type="GO" id="GO:0005975">
    <property type="term" value="P:carbohydrate metabolic process"/>
    <property type="evidence" value="ECO:0007669"/>
    <property type="project" value="InterPro"/>
</dbReference>
<name>A0A1E8CNX7_9GAMM</name>
<evidence type="ECO:0000313" key="2">
    <source>
        <dbReference type="Proteomes" id="UP000175669"/>
    </source>
</evidence>
<proteinExistence type="predicted"/>
<protein>
    <recommendedName>
        <fullName evidence="3">Divergent polysaccharide deacetylase</fullName>
    </recommendedName>
</protein>
<dbReference type="Pfam" id="PF04748">
    <property type="entry name" value="Polysacc_deac_2"/>
    <property type="match status" value="1"/>
</dbReference>
<dbReference type="AlphaFoldDB" id="A0A1E8CNX7"/>
<reference evidence="2" key="1">
    <citation type="submission" date="2016-07" db="EMBL/GenBank/DDBJ databases">
        <authorList>
            <person name="Florea S."/>
            <person name="Webb J.S."/>
            <person name="Jaromczyk J."/>
            <person name="Schardl C.L."/>
        </authorList>
    </citation>
    <scope>NUCLEOTIDE SEQUENCE [LARGE SCALE GENOMIC DNA]</scope>
    <source>
        <strain evidence="2">KCTC 42131</strain>
    </source>
</reference>
<dbReference type="STRING" id="1524254.PHACT_06945"/>
<accession>A0A1E8CNX7</accession>
<evidence type="ECO:0008006" key="3">
    <source>
        <dbReference type="Google" id="ProtNLM"/>
    </source>
</evidence>
<dbReference type="SUPFAM" id="SSF88713">
    <property type="entry name" value="Glycoside hydrolase/deacetylase"/>
    <property type="match status" value="1"/>
</dbReference>